<dbReference type="InterPro" id="IPR028978">
    <property type="entry name" value="Chorismate_lyase_/UTRA_dom_sf"/>
</dbReference>
<gene>
    <name evidence="5" type="ORF">Cch02nite_82050</name>
</gene>
<protein>
    <submittedName>
        <fullName evidence="5">GntR family transcriptional regulator</fullName>
    </submittedName>
</protein>
<dbReference type="SUPFAM" id="SSF64288">
    <property type="entry name" value="Chorismate lyase-like"/>
    <property type="match status" value="1"/>
</dbReference>
<dbReference type="SMART" id="SM00866">
    <property type="entry name" value="UTRA"/>
    <property type="match status" value="1"/>
</dbReference>
<feature type="domain" description="HTH gntR-type" evidence="4">
    <location>
        <begin position="8"/>
        <end position="76"/>
    </location>
</feature>
<keyword evidence="1" id="KW-0805">Transcription regulation</keyword>
<evidence type="ECO:0000313" key="6">
    <source>
        <dbReference type="Proteomes" id="UP000619293"/>
    </source>
</evidence>
<dbReference type="InterPro" id="IPR036390">
    <property type="entry name" value="WH_DNA-bd_sf"/>
</dbReference>
<comment type="caution">
    <text evidence="5">The sequence shown here is derived from an EMBL/GenBank/DDBJ whole genome shotgun (WGS) entry which is preliminary data.</text>
</comment>
<reference evidence="5 6" key="1">
    <citation type="submission" date="2021-01" db="EMBL/GenBank/DDBJ databases">
        <title>Whole genome shotgun sequence of Catellatospora chokoriensis NBRC 107358.</title>
        <authorList>
            <person name="Komaki H."/>
            <person name="Tamura T."/>
        </authorList>
    </citation>
    <scope>NUCLEOTIDE SEQUENCE [LARGE SCALE GENOMIC DNA]</scope>
    <source>
        <strain evidence="5 6">NBRC 107358</strain>
    </source>
</reference>
<organism evidence="5 6">
    <name type="scientific">Catellatospora chokoriensis</name>
    <dbReference type="NCBI Taxonomy" id="310353"/>
    <lineage>
        <taxon>Bacteria</taxon>
        <taxon>Bacillati</taxon>
        <taxon>Actinomycetota</taxon>
        <taxon>Actinomycetes</taxon>
        <taxon>Micromonosporales</taxon>
        <taxon>Micromonosporaceae</taxon>
        <taxon>Catellatospora</taxon>
    </lineage>
</organism>
<dbReference type="Gene3D" id="1.10.10.10">
    <property type="entry name" value="Winged helix-like DNA-binding domain superfamily/Winged helix DNA-binding domain"/>
    <property type="match status" value="1"/>
</dbReference>
<dbReference type="PRINTS" id="PR00035">
    <property type="entry name" value="HTHGNTR"/>
</dbReference>
<proteinExistence type="predicted"/>
<evidence type="ECO:0000313" key="5">
    <source>
        <dbReference type="EMBL" id="GIF94761.1"/>
    </source>
</evidence>
<dbReference type="SMART" id="SM00345">
    <property type="entry name" value="HTH_GNTR"/>
    <property type="match status" value="1"/>
</dbReference>
<keyword evidence="6" id="KW-1185">Reference proteome</keyword>
<dbReference type="Proteomes" id="UP000619293">
    <property type="component" value="Unassembled WGS sequence"/>
</dbReference>
<dbReference type="EMBL" id="BONG01000117">
    <property type="protein sequence ID" value="GIF94761.1"/>
    <property type="molecule type" value="Genomic_DNA"/>
</dbReference>
<dbReference type="InterPro" id="IPR050679">
    <property type="entry name" value="Bact_HTH_transcr_reg"/>
</dbReference>
<dbReference type="Pfam" id="PF07702">
    <property type="entry name" value="UTRA"/>
    <property type="match status" value="1"/>
</dbReference>
<dbReference type="InterPro" id="IPR000524">
    <property type="entry name" value="Tscrpt_reg_HTH_GntR"/>
</dbReference>
<evidence type="ECO:0000256" key="1">
    <source>
        <dbReference type="ARBA" id="ARBA00023015"/>
    </source>
</evidence>
<dbReference type="SUPFAM" id="SSF46785">
    <property type="entry name" value="Winged helix' DNA-binding domain"/>
    <property type="match status" value="1"/>
</dbReference>
<dbReference type="Gene3D" id="3.40.1410.10">
    <property type="entry name" value="Chorismate lyase-like"/>
    <property type="match status" value="1"/>
</dbReference>
<dbReference type="AlphaFoldDB" id="A0A8J3K131"/>
<dbReference type="RefSeq" id="WP_191844579.1">
    <property type="nucleotide sequence ID" value="NZ_BAAALB010000066.1"/>
</dbReference>
<evidence type="ECO:0000256" key="2">
    <source>
        <dbReference type="ARBA" id="ARBA00023125"/>
    </source>
</evidence>
<evidence type="ECO:0000256" key="3">
    <source>
        <dbReference type="ARBA" id="ARBA00023163"/>
    </source>
</evidence>
<sequence length="258" mass="28724">MTTIETSRSQYAQIADLVRRRIADGTYPAGAVLPSEDRLADELRVSRPTVNKALVILRNTGEIKVRRGAGTVVRSLPTILRDAKKRYAARNEGSGAGEVEVSRHALKSSTTYREISQTTPPMSVAEILGLAEGEQALLRSRVLYANGEPIQIADSYIPWRLAEGVPDLMRENAGRGGSYGRLADAGNPVTRFAEDITVRMPTDDEQRTLELETTQPVFEICHVAYSQDRPIEVCLHVMTGHLWKLHYEWDDPTHEQDS</sequence>
<dbReference type="InterPro" id="IPR011663">
    <property type="entry name" value="UTRA"/>
</dbReference>
<dbReference type="InterPro" id="IPR036388">
    <property type="entry name" value="WH-like_DNA-bd_sf"/>
</dbReference>
<dbReference type="GO" id="GO:0003700">
    <property type="term" value="F:DNA-binding transcription factor activity"/>
    <property type="evidence" value="ECO:0007669"/>
    <property type="project" value="InterPro"/>
</dbReference>
<keyword evidence="2" id="KW-0238">DNA-binding</keyword>
<dbReference type="GO" id="GO:0045892">
    <property type="term" value="P:negative regulation of DNA-templated transcription"/>
    <property type="evidence" value="ECO:0007669"/>
    <property type="project" value="TreeGrafter"/>
</dbReference>
<dbReference type="CDD" id="cd07377">
    <property type="entry name" value="WHTH_GntR"/>
    <property type="match status" value="1"/>
</dbReference>
<keyword evidence="3" id="KW-0804">Transcription</keyword>
<dbReference type="Pfam" id="PF00392">
    <property type="entry name" value="GntR"/>
    <property type="match status" value="1"/>
</dbReference>
<dbReference type="PANTHER" id="PTHR44846:SF17">
    <property type="entry name" value="GNTR-FAMILY TRANSCRIPTIONAL REGULATOR"/>
    <property type="match status" value="1"/>
</dbReference>
<accession>A0A8J3K131</accession>
<name>A0A8J3K131_9ACTN</name>
<dbReference type="PANTHER" id="PTHR44846">
    <property type="entry name" value="MANNOSYL-D-GLYCERATE TRANSPORT/METABOLISM SYSTEM REPRESSOR MNGR-RELATED"/>
    <property type="match status" value="1"/>
</dbReference>
<evidence type="ECO:0000259" key="4">
    <source>
        <dbReference type="PROSITE" id="PS50949"/>
    </source>
</evidence>
<dbReference type="GO" id="GO:0003677">
    <property type="term" value="F:DNA binding"/>
    <property type="evidence" value="ECO:0007669"/>
    <property type="project" value="UniProtKB-KW"/>
</dbReference>
<dbReference type="PROSITE" id="PS50949">
    <property type="entry name" value="HTH_GNTR"/>
    <property type="match status" value="1"/>
</dbReference>